<organism evidence="2 3">
    <name type="scientific">Lucilia cuprina</name>
    <name type="common">Green bottle fly</name>
    <name type="synonym">Australian sheep blowfly</name>
    <dbReference type="NCBI Taxonomy" id="7375"/>
    <lineage>
        <taxon>Eukaryota</taxon>
        <taxon>Metazoa</taxon>
        <taxon>Ecdysozoa</taxon>
        <taxon>Arthropoda</taxon>
        <taxon>Hexapoda</taxon>
        <taxon>Insecta</taxon>
        <taxon>Pterygota</taxon>
        <taxon>Neoptera</taxon>
        <taxon>Endopterygota</taxon>
        <taxon>Diptera</taxon>
        <taxon>Brachycera</taxon>
        <taxon>Muscomorpha</taxon>
        <taxon>Oestroidea</taxon>
        <taxon>Calliphoridae</taxon>
        <taxon>Luciliinae</taxon>
        <taxon>Lucilia</taxon>
    </lineage>
</organism>
<feature type="transmembrane region" description="Helical" evidence="1">
    <location>
        <begin position="66"/>
        <end position="84"/>
    </location>
</feature>
<protein>
    <submittedName>
        <fullName evidence="2">Uncharacterized protein</fullName>
    </submittedName>
</protein>
<evidence type="ECO:0000313" key="3">
    <source>
        <dbReference type="Proteomes" id="UP000037069"/>
    </source>
</evidence>
<dbReference type="EMBL" id="JRES01001110">
    <property type="protein sequence ID" value="KNC25478.1"/>
    <property type="molecule type" value="Genomic_DNA"/>
</dbReference>
<accession>A0A0L0BZP7</accession>
<evidence type="ECO:0000256" key="1">
    <source>
        <dbReference type="SAM" id="Phobius"/>
    </source>
</evidence>
<reference evidence="2 3" key="1">
    <citation type="journal article" date="2015" name="Nat. Commun.">
        <title>Lucilia cuprina genome unlocks parasitic fly biology to underpin future interventions.</title>
        <authorList>
            <person name="Anstead C.A."/>
            <person name="Korhonen P.K."/>
            <person name="Young N.D."/>
            <person name="Hall R.S."/>
            <person name="Jex A.R."/>
            <person name="Murali S.C."/>
            <person name="Hughes D.S."/>
            <person name="Lee S.F."/>
            <person name="Perry T."/>
            <person name="Stroehlein A.J."/>
            <person name="Ansell B.R."/>
            <person name="Breugelmans B."/>
            <person name="Hofmann A."/>
            <person name="Qu J."/>
            <person name="Dugan S."/>
            <person name="Lee S.L."/>
            <person name="Chao H."/>
            <person name="Dinh H."/>
            <person name="Han Y."/>
            <person name="Doddapaneni H.V."/>
            <person name="Worley K.C."/>
            <person name="Muzny D.M."/>
            <person name="Ioannidis P."/>
            <person name="Waterhouse R.M."/>
            <person name="Zdobnov E.M."/>
            <person name="James P.J."/>
            <person name="Bagnall N.H."/>
            <person name="Kotze A.C."/>
            <person name="Gibbs R.A."/>
            <person name="Richards S."/>
            <person name="Batterham P."/>
            <person name="Gasser R.B."/>
        </authorList>
    </citation>
    <scope>NUCLEOTIDE SEQUENCE [LARGE SCALE GENOMIC DNA]</scope>
    <source>
        <strain evidence="2 3">LS</strain>
        <tissue evidence="2">Full body</tissue>
    </source>
</reference>
<evidence type="ECO:0000313" key="2">
    <source>
        <dbReference type="EMBL" id="KNC25478.1"/>
    </source>
</evidence>
<keyword evidence="1" id="KW-0472">Membrane</keyword>
<keyword evidence="1" id="KW-1133">Transmembrane helix</keyword>
<keyword evidence="3" id="KW-1185">Reference proteome</keyword>
<sequence>MSKQACDKWIDNEPPERTPSTTCLTVSFDLIDSTKLFHLESSSPSIGSLERQQCCSAVFLNNFNMYFGFCGCVFIFTSCVKMLLIGFDMRLFVLHFYVVFQFSLTCNPLQWLRHHSLRYRGLYLVFRSSKILVYFILPAIVILILNELHSNYVPLSFLRAFPKLQKFCYI</sequence>
<dbReference type="AlphaFoldDB" id="A0A0L0BZP7"/>
<gene>
    <name evidence="2" type="ORF">FF38_09913</name>
</gene>
<dbReference type="Proteomes" id="UP000037069">
    <property type="component" value="Unassembled WGS sequence"/>
</dbReference>
<comment type="caution">
    <text evidence="2">The sequence shown here is derived from an EMBL/GenBank/DDBJ whole genome shotgun (WGS) entry which is preliminary data.</text>
</comment>
<proteinExistence type="predicted"/>
<name>A0A0L0BZP7_LUCCU</name>
<feature type="transmembrane region" description="Helical" evidence="1">
    <location>
        <begin position="91"/>
        <end position="111"/>
    </location>
</feature>
<feature type="transmembrane region" description="Helical" evidence="1">
    <location>
        <begin position="131"/>
        <end position="149"/>
    </location>
</feature>
<keyword evidence="1" id="KW-0812">Transmembrane</keyword>